<keyword evidence="1" id="KW-0175">Coiled coil</keyword>
<feature type="region of interest" description="Disordered" evidence="2">
    <location>
        <begin position="952"/>
        <end position="972"/>
    </location>
</feature>
<feature type="region of interest" description="Disordered" evidence="2">
    <location>
        <begin position="292"/>
        <end position="313"/>
    </location>
</feature>
<dbReference type="SMART" id="SM01257">
    <property type="entry name" value="KRAP_IP3R_bind"/>
    <property type="match status" value="1"/>
</dbReference>
<feature type="compositionally biased region" description="Basic and acidic residues" evidence="2">
    <location>
        <begin position="780"/>
        <end position="789"/>
    </location>
</feature>
<feature type="compositionally biased region" description="Polar residues" evidence="2">
    <location>
        <begin position="1014"/>
        <end position="1026"/>
    </location>
</feature>
<feature type="region of interest" description="Disordered" evidence="2">
    <location>
        <begin position="681"/>
        <end position="701"/>
    </location>
</feature>
<name>A0A8B7PL59_HYAAZ</name>
<feature type="compositionally biased region" description="Low complexity" evidence="2">
    <location>
        <begin position="2873"/>
        <end position="2891"/>
    </location>
</feature>
<feature type="compositionally biased region" description="Basic and acidic residues" evidence="2">
    <location>
        <begin position="150"/>
        <end position="167"/>
    </location>
</feature>
<feature type="region of interest" description="Disordered" evidence="2">
    <location>
        <begin position="2702"/>
        <end position="2724"/>
    </location>
</feature>
<feature type="region of interest" description="Disordered" evidence="2">
    <location>
        <begin position="1736"/>
        <end position="1795"/>
    </location>
</feature>
<feature type="region of interest" description="Disordered" evidence="2">
    <location>
        <begin position="884"/>
        <end position="936"/>
    </location>
</feature>
<protein>
    <submittedName>
        <fullName evidence="5">Uncharacterized protein LOC108682291</fullName>
    </submittedName>
</protein>
<feature type="compositionally biased region" description="Pro residues" evidence="2">
    <location>
        <begin position="404"/>
        <end position="417"/>
    </location>
</feature>
<organism evidence="4 5">
    <name type="scientific">Hyalella azteca</name>
    <name type="common">Amphipod</name>
    <dbReference type="NCBI Taxonomy" id="294128"/>
    <lineage>
        <taxon>Eukaryota</taxon>
        <taxon>Metazoa</taxon>
        <taxon>Ecdysozoa</taxon>
        <taxon>Arthropoda</taxon>
        <taxon>Crustacea</taxon>
        <taxon>Multicrustacea</taxon>
        <taxon>Malacostraca</taxon>
        <taxon>Eumalacostraca</taxon>
        <taxon>Peracarida</taxon>
        <taxon>Amphipoda</taxon>
        <taxon>Senticaudata</taxon>
        <taxon>Talitrida</taxon>
        <taxon>Talitroidea</taxon>
        <taxon>Hyalellidae</taxon>
        <taxon>Hyalella</taxon>
    </lineage>
</organism>
<feature type="region of interest" description="Disordered" evidence="2">
    <location>
        <begin position="1508"/>
        <end position="1694"/>
    </location>
</feature>
<proteinExistence type="predicted"/>
<feature type="region of interest" description="Disordered" evidence="2">
    <location>
        <begin position="2873"/>
        <end position="2946"/>
    </location>
</feature>
<dbReference type="RefSeq" id="XP_018026919.2">
    <property type="nucleotide sequence ID" value="XM_018171430.2"/>
</dbReference>
<feature type="compositionally biased region" description="Basic and acidic residues" evidence="2">
    <location>
        <begin position="1623"/>
        <end position="1637"/>
    </location>
</feature>
<dbReference type="KEGG" id="hazt:108682291"/>
<gene>
    <name evidence="5" type="primary">LOC108682291</name>
</gene>
<feature type="region of interest" description="Disordered" evidence="2">
    <location>
        <begin position="3061"/>
        <end position="3101"/>
    </location>
</feature>
<feature type="compositionally biased region" description="Basic and acidic residues" evidence="2">
    <location>
        <begin position="1659"/>
        <end position="1676"/>
    </location>
</feature>
<feature type="domain" description="ITPR-interacting" evidence="3">
    <location>
        <begin position="2710"/>
        <end position="2871"/>
    </location>
</feature>
<sequence>MFSGNPKEQSSYGMLPQSATSAPADAPEVPSVAGGAALPEVRQHHTSVAACNDSEASDETARCVRGGILVAGLESGCDGVGSNMIGDRTFNSSFAVNNGNEREIVSEGYCTAQDRPPLNGDVAGLDVAWRCGHYGRRNTSRPSDGPMTTRDGRAPSIVHHEPHDDRPSQPAVPYSSRRSDRPISMHEMRYLNRARDDDDRHGGHNSGYGCGGRGPDVLGTVLHQQHGSSGPAATEPPATGLGYAGGRLSQEGEAGGHFSYSPPVYAKVFRPPTARATLSSSQSLSALNHAEDACGGRDGEVHAPPGLGHPDPPVGLRRYGSSMGLTSSWAAPGGRGAPSRYQSPFLQRRSLYSPTTHYTSVGYSSRGHPLVPTSPTPAGTLHPTRDTPGAGTKRDYLDPDPSLQSPPPLPLSPPPTAEIPQAAAPQAVAPQAAASQAVAPQAVAPQAVASQAVAPQAVAPQAVASQAVAPQAVAPQAVAPQAVAPQAVASQAVAPQAVASQAVAPQAVASQAVTPQAVASLAVAPQAVAPLAVAPQAVAPQAVAPHAVAPQVVVPQAVASLTVIPQAVAPQDVVPQAVVPQAGAAQAVVPQAVAPQAVAPQAVVPQAVAPQAVAPLAVAPLPLAVQAFATQAAAPQAVPRQAEAPQAVAPLAVAQPSVAPSSMAVPPQCVTPQTVASVDPCSPLPDISSPPSAGSDDCCARPEAETFPSFLQSEVPSSPPPLPKLSTHPLLAQVDTRAPVAGPPAHYDPTDRVSAASHRVPNSLGRLVDPGLRNASTYHRDRVGEDPLASHKRQLSSSSSHLPTVDSTYASRFDTQMLPQTPSLKSSYAAPIKENYERERRNSNHDVVEISTENMSPTTKYKTKSVSDLKRAFDSPVAIRMERPSSYRFGENTKQNPKYRSTSSLSSRKPSNCGFSVPHNPPETISAPNETEESDQGSYIDIKKLISVFNKSPSPSPQNFASTSKQLPWVPPSSTSLHPTRLFTPKIVTKSSNALKSVNDDRVHNFARPDPSLVTRSSVGDLTGRTSKVRSARPTQQPDVEVRPNWPNNLIAEELQRQRLREKELKRQRKLLQKEFEEKNRRVDLKEQQEATSAFEKTFMDDLRNAPDNEKLKYMEQRRKEQQEQHRREEQEQQHREQQEQQRREQQEQQRREQQEQQCKEQQEQQMWKQQEQQVEEHHQPTDKSVTSIRELDGRQGMNQKVVAETEEVEPKLGNEELQQLLRLEQEEEQKLAALRMKIEEQRVKLKQKLMREELRLTSALNNDVFVERKDQRLPLELLEELATRQPVADIAGQASQQPVADITGTASQEPVVDMAETTFREPVADMVETTFRKPVTDMVETTFRKPVTDIAVPASQEPVADIAVPSSQEPVADMAETTSREPVADIAVPASQEPVADIAGPASQEPVADIAGTASREPVADIAGTASQEPVADIAGPQEPVADIAGTASQEHFADIAGTASHEPVADIAGPQEPVADIAGTASQEPIADIAGTASQEPVEDIATAATEPELSEHLEAPTEPGLTEKLVSLTEPILTEKQGSPTESKLREQVLPPVKPGLSVQMVAPTEPGNEPTGPEPEPSAEPGLTNKLARSTEPKMPDEMKPSPKPELQEKLGPSPEPELLEKLEPYSEHELPQKQESSLEPELPEKLQSLTEPELPEKPEIPPELELPEKLEPFPGPELPEKLEPFPEPELPEKLQITLEPELAEELEPFPEPESSGNFEPPTDLVQAVTHEPQAEPRMTDGKMTENSMTAMGPWEPQEDDAQVSSDVTSHDKPPVACLDSSGKSEEVSCPEVTTTISFASKAEPLIASETDSVTASETESFVSSATESVPISETESMKTADNKSCAVSKPECVVSSETESMQADAKESSPLIEIKFSKSSEAESVKPHETERRNDIPLASERRLAHGPTDDDKPGIDECPGQSSAITKTSSDDNMEATNEISTREKLQSNEEASNHGSRGRGKSTLQSCRIDNEDSSMPHVEVLIDISPSPPTARNTDDENSLLKSASHTAGFEADECSILEPADILIKEKESGSSLLQELTLQEPSEDEDGIYSVDTSKKELMEEEGSSAKQKQPNSHVAEFHSPSKEANRDAGIIIATVSSTDQVTNCVTNDQTKTELVVLLDQTVRSELVDSVAVDHINTNEESIYNPGTLEQKKATYSNAGESEMPSVGSPDHDVAAAGKVSNSCVVNEELLNNVSSTGNSSVQPLPLSQVKLKLKSSGETSSVSVCESGRVSSLGCEVGYCESGRVASPGCEVDYCESGRVAGSSCEAGYKTASGGETTEYETVSESVKSNSSAYDDHLGIVDLSGVSTLANHGSARESFSASDSHVNIDTSNASKSQLVDNTEVSHAILSITSQEVMSNIDSATGLNAPLLILPSSSDDGSECLLGGEGGGGSGGVGLSDTELKLGGDNDSLLPCTKHDSCQSRTTPPKSPITVQEWVASLPCPTDTHITRCQSWEAEDLPLPPDLDGPHDTLRLGDEAHLLEPTNAGFLSRDSALPNYALDRAEVDRTNTTHPRCGGAALPPHTSITSTPVTHTSSHHPSLHNHPVTHSDPVHPDETITPKPQSSFASENSAFTTICCTLQNSRTLSTASTAEPTDSANAATNSAVVATLSTVFAKDSTDVTTDSANVATASADVAADFAAVGTDSVSTFSVDSPSNVSANVSEDRSDALLVPHGGEAPASAISAEKRRALAGRGPQSSVTSDVSGVSGASFNSRSSLESLLEGRRTDAVEVLMNLGFGGQREDEDPLSRIPSRFLDHPSQVKGNDLGRFLDQESRYHNLLETNNFLPGLSYQGVRKASMATSPLLANLLEMYKRHQDSTALSDDDDEFQPSTSGRFSSAVHLIRKRQRVTKRSISEQFLSGLSCSSSPSGGAAPRSGRLSVGGKAPSGWSGGIESNQDTTSKDPNQPKRSRWLSVLTPENRDFLNNQGRKSPETVSKRLIIGQSSFDLGRNGELLNEKSKPAEEHQEKFCAKPPVGKLTTLVERCTSVESSKSGSESSICGHAVACRQSSVWSMASSMTSIDSHEEELEEQRRLLYLQVSRNRNSRLETIPSGDALESDTDTPQEKNLHKKLRRTSTPKRLRTASWSNASHGKEIDETIEEEIFFSDKGADDDCCSEPRLKPLRKSALHVTSSLPSCHTEQKDDDQEEAFAGRSRKFRLERQRSVQDEGSTVVSSIMCSNHHSEEGEYSTQDGTTSPPRIADGSTVNSTEPQQPNGPKCSECGGLLVCLSCRMKGSVQQEPSEDKFESFRTALETLSVVSGTQEPFLRDVHFLERMTGLFDVALDSLHAYKLLRPPTTLKEVALPTDAVQTSHIITHEADQPIGPSLISTFPSAKSSTSSDSGIAPSSTSSSSMPKTTAAAGGQPSSACQVSCESRAVHQKEDTPKTSTSSLILNLDNFLAETNPDFVAETPVCSAPETFAAPAVKTPADPAAAGMEDLRNLESLISTGEQDFDSQLDKLQTLVRLQQQICHSMLRSVSHQSC</sequence>
<reference evidence="5" key="1">
    <citation type="submission" date="2025-08" db="UniProtKB">
        <authorList>
            <consortium name="RefSeq"/>
        </authorList>
    </citation>
    <scope>IDENTIFICATION</scope>
    <source>
        <tissue evidence="5">Whole organism</tissue>
    </source>
</reference>
<feature type="compositionally biased region" description="Polar residues" evidence="2">
    <location>
        <begin position="1814"/>
        <end position="1839"/>
    </location>
</feature>
<feature type="compositionally biased region" description="Basic and acidic residues" evidence="2">
    <location>
        <begin position="834"/>
        <end position="848"/>
    </location>
</feature>
<feature type="compositionally biased region" description="Basic and acidic residues" evidence="2">
    <location>
        <begin position="1593"/>
        <end position="1613"/>
    </location>
</feature>
<evidence type="ECO:0000313" key="5">
    <source>
        <dbReference type="RefSeq" id="XP_018026919.2"/>
    </source>
</evidence>
<evidence type="ECO:0000256" key="2">
    <source>
        <dbReference type="SAM" id="MobiDB-lite"/>
    </source>
</evidence>
<feature type="region of interest" description="Disordered" evidence="2">
    <location>
        <begin position="1006"/>
        <end position="1045"/>
    </location>
</feature>
<feature type="compositionally biased region" description="Low complexity" evidence="2">
    <location>
        <begin position="901"/>
        <end position="911"/>
    </location>
</feature>
<dbReference type="GO" id="GO:0005102">
    <property type="term" value="F:signaling receptor binding"/>
    <property type="evidence" value="ECO:0007669"/>
    <property type="project" value="InterPro"/>
</dbReference>
<dbReference type="GeneID" id="108682291"/>
<feature type="compositionally biased region" description="Low complexity" evidence="2">
    <location>
        <begin position="3342"/>
        <end position="3374"/>
    </location>
</feature>
<dbReference type="CDD" id="cd22265">
    <property type="entry name" value="UDM1_RNF168"/>
    <property type="match status" value="1"/>
</dbReference>
<feature type="compositionally biased region" description="Polar residues" evidence="2">
    <location>
        <begin position="3217"/>
        <end position="3228"/>
    </location>
</feature>
<feature type="region of interest" description="Disordered" evidence="2">
    <location>
        <begin position="1814"/>
        <end position="1982"/>
    </location>
</feature>
<feature type="region of interest" description="Disordered" evidence="2">
    <location>
        <begin position="3338"/>
        <end position="3380"/>
    </location>
</feature>
<feature type="compositionally biased region" description="Low complexity" evidence="2">
    <location>
        <begin position="2710"/>
        <end position="2724"/>
    </location>
</feature>
<evidence type="ECO:0000313" key="4">
    <source>
        <dbReference type="Proteomes" id="UP000694843"/>
    </source>
</evidence>
<feature type="region of interest" description="Disordered" evidence="2">
    <location>
        <begin position="2521"/>
        <end position="2578"/>
    </location>
</feature>
<evidence type="ECO:0000259" key="3">
    <source>
        <dbReference type="SMART" id="SM01257"/>
    </source>
</evidence>
<feature type="compositionally biased region" description="Basic and acidic residues" evidence="2">
    <location>
        <begin position="1880"/>
        <end position="1921"/>
    </location>
</feature>
<accession>A0A8B7PL59</accession>
<feature type="coiled-coil region" evidence="1">
    <location>
        <begin position="1215"/>
        <end position="1263"/>
    </location>
</feature>
<feature type="compositionally biased region" description="Low complexity" evidence="2">
    <location>
        <begin position="1638"/>
        <end position="1657"/>
    </location>
</feature>
<keyword evidence="4" id="KW-1185">Reference proteome</keyword>
<feature type="region of interest" description="Disordered" evidence="2">
    <location>
        <begin position="780"/>
        <end position="804"/>
    </location>
</feature>
<feature type="region of interest" description="Disordered" evidence="2">
    <location>
        <begin position="1116"/>
        <end position="1149"/>
    </location>
</feature>
<feature type="compositionally biased region" description="Basic and acidic residues" evidence="2">
    <location>
        <begin position="292"/>
        <end position="301"/>
    </location>
</feature>
<dbReference type="Proteomes" id="UP000694843">
    <property type="component" value="Unplaced"/>
</dbReference>
<feature type="region of interest" description="Disordered" evidence="2">
    <location>
        <begin position="834"/>
        <end position="863"/>
    </location>
</feature>
<feature type="region of interest" description="Disordered" evidence="2">
    <location>
        <begin position="357"/>
        <end position="428"/>
    </location>
</feature>
<feature type="compositionally biased region" description="Basic residues" evidence="2">
    <location>
        <begin position="3081"/>
        <end position="3095"/>
    </location>
</feature>
<feature type="compositionally biased region" description="Polar residues" evidence="2">
    <location>
        <begin position="851"/>
        <end position="863"/>
    </location>
</feature>
<feature type="region of interest" description="Disordered" evidence="2">
    <location>
        <begin position="1"/>
        <end position="38"/>
    </location>
</feature>
<feature type="region of interest" description="Disordered" evidence="2">
    <location>
        <begin position="1169"/>
        <end position="1196"/>
    </location>
</feature>
<feature type="compositionally biased region" description="Basic and acidic residues" evidence="2">
    <location>
        <begin position="1737"/>
        <end position="1748"/>
    </location>
</feature>
<feature type="compositionally biased region" description="Polar residues" evidence="2">
    <location>
        <begin position="1"/>
        <end position="21"/>
    </location>
</feature>
<evidence type="ECO:0000256" key="1">
    <source>
        <dbReference type="SAM" id="Coils"/>
    </source>
</evidence>
<feature type="region of interest" description="Disordered" evidence="2">
    <location>
        <begin position="3194"/>
        <end position="3230"/>
    </location>
</feature>
<feature type="compositionally biased region" description="Low complexity" evidence="2">
    <location>
        <begin position="2533"/>
        <end position="2546"/>
    </location>
</feature>
<feature type="compositionally biased region" description="Polar residues" evidence="2">
    <location>
        <begin position="3201"/>
        <end position="3210"/>
    </location>
</feature>
<dbReference type="OrthoDB" id="6360485at2759"/>
<dbReference type="InterPro" id="IPR029325">
    <property type="entry name" value="ITPR-bd"/>
</dbReference>
<feature type="compositionally biased region" description="Polar residues" evidence="2">
    <location>
        <begin position="2906"/>
        <end position="2917"/>
    </location>
</feature>
<feature type="region of interest" description="Disordered" evidence="2">
    <location>
        <begin position="135"/>
        <end position="185"/>
    </location>
</feature>
<dbReference type="Pfam" id="PF14722">
    <property type="entry name" value="KRAP_IP3R_bind"/>
    <property type="match status" value="1"/>
</dbReference>